<dbReference type="SUPFAM" id="SSF55729">
    <property type="entry name" value="Acyl-CoA N-acyltransferases (Nat)"/>
    <property type="match status" value="1"/>
</dbReference>
<dbReference type="Proteomes" id="UP001164693">
    <property type="component" value="Chromosome"/>
</dbReference>
<evidence type="ECO:0000313" key="3">
    <source>
        <dbReference type="Proteomes" id="UP001164693"/>
    </source>
</evidence>
<dbReference type="InterPro" id="IPR000182">
    <property type="entry name" value="GNAT_dom"/>
</dbReference>
<evidence type="ECO:0000259" key="1">
    <source>
        <dbReference type="PROSITE" id="PS51186"/>
    </source>
</evidence>
<protein>
    <submittedName>
        <fullName evidence="2">GNAT family N-acetyltransferase</fullName>
    </submittedName>
</protein>
<dbReference type="CDD" id="cd04301">
    <property type="entry name" value="NAT_SF"/>
    <property type="match status" value="1"/>
</dbReference>
<dbReference type="PROSITE" id="PS51186">
    <property type="entry name" value="GNAT"/>
    <property type="match status" value="1"/>
</dbReference>
<dbReference type="InterPro" id="IPR016181">
    <property type="entry name" value="Acyl_CoA_acyltransferase"/>
</dbReference>
<gene>
    <name evidence="2" type="ORF">M6B22_01950</name>
</gene>
<feature type="domain" description="N-acetyltransferase" evidence="1">
    <location>
        <begin position="9"/>
        <end position="162"/>
    </location>
</feature>
<evidence type="ECO:0000313" key="2">
    <source>
        <dbReference type="EMBL" id="WAX57542.1"/>
    </source>
</evidence>
<keyword evidence="3" id="KW-1185">Reference proteome</keyword>
<name>A0ABY7K1U3_9ACTN</name>
<accession>A0ABY7K1U3</accession>
<dbReference type="Pfam" id="PF13508">
    <property type="entry name" value="Acetyltransf_7"/>
    <property type="match status" value="1"/>
</dbReference>
<dbReference type="EMBL" id="CP097463">
    <property type="protein sequence ID" value="WAX57542.1"/>
    <property type="molecule type" value="Genomic_DNA"/>
</dbReference>
<organism evidence="2 3">
    <name type="scientific">Jatrophihabitans cynanchi</name>
    <dbReference type="NCBI Taxonomy" id="2944128"/>
    <lineage>
        <taxon>Bacteria</taxon>
        <taxon>Bacillati</taxon>
        <taxon>Actinomycetota</taxon>
        <taxon>Actinomycetes</taxon>
        <taxon>Jatrophihabitantales</taxon>
        <taxon>Jatrophihabitantaceae</taxon>
        <taxon>Jatrophihabitans</taxon>
    </lineage>
</organism>
<dbReference type="Gene3D" id="3.40.630.30">
    <property type="match status" value="1"/>
</dbReference>
<dbReference type="RefSeq" id="WP_269444086.1">
    <property type="nucleotide sequence ID" value="NZ_CP097463.1"/>
</dbReference>
<reference evidence="2" key="1">
    <citation type="submission" date="2022-05" db="EMBL/GenBank/DDBJ databases">
        <title>Jatrophihabitans sp. SB3-54 whole genome sequence.</title>
        <authorList>
            <person name="Suh M.K."/>
            <person name="Eom M.K."/>
            <person name="Kim J.S."/>
            <person name="Kim H.S."/>
            <person name="Do H.E."/>
            <person name="Shin Y.K."/>
            <person name="Lee J.-S."/>
        </authorList>
    </citation>
    <scope>NUCLEOTIDE SEQUENCE</scope>
    <source>
        <strain evidence="2">SB3-54</strain>
    </source>
</reference>
<sequence length="164" mass="17961">MRRDGVRVLSIRHARAADSAMCRAIAAGLPEYFIADDLDEIERAAETGNCWIADLQERPTAFTIVDRRAVTVAEVAWMATDEKFRGQGIGTALLAHVLAELSGTGVQLLEVKTLDASAGYEPYESTHAFWRRHGFVQIDTIDPLPGWRPGNPAAIYIAALAPTR</sequence>
<proteinExistence type="predicted"/>